<protein>
    <recommendedName>
        <fullName evidence="4">Oxidoreductase AflY</fullName>
    </recommendedName>
</protein>
<dbReference type="Proteomes" id="UP001163846">
    <property type="component" value="Unassembled WGS sequence"/>
</dbReference>
<evidence type="ECO:0000313" key="3">
    <source>
        <dbReference type="Proteomes" id="UP001163846"/>
    </source>
</evidence>
<organism evidence="2 3">
    <name type="scientific">Lentinula raphanica</name>
    <dbReference type="NCBI Taxonomy" id="153919"/>
    <lineage>
        <taxon>Eukaryota</taxon>
        <taxon>Fungi</taxon>
        <taxon>Dikarya</taxon>
        <taxon>Basidiomycota</taxon>
        <taxon>Agaricomycotina</taxon>
        <taxon>Agaricomycetes</taxon>
        <taxon>Agaricomycetidae</taxon>
        <taxon>Agaricales</taxon>
        <taxon>Marasmiineae</taxon>
        <taxon>Omphalotaceae</taxon>
        <taxon>Lentinula</taxon>
    </lineage>
</organism>
<dbReference type="PANTHER" id="PTHR35870:SF1">
    <property type="entry name" value="PROTEIN, PUTATIVE (AFU_ORTHOLOGUE AFUA_5G03330)-RELATED"/>
    <property type="match status" value="1"/>
</dbReference>
<evidence type="ECO:0000313" key="2">
    <source>
        <dbReference type="EMBL" id="KAJ3842542.1"/>
    </source>
</evidence>
<comment type="caution">
    <text evidence="2">The sequence shown here is derived from an EMBL/GenBank/DDBJ whole genome shotgun (WGS) entry which is preliminary data.</text>
</comment>
<dbReference type="EMBL" id="MU806002">
    <property type="protein sequence ID" value="KAJ3842542.1"/>
    <property type="molecule type" value="Genomic_DNA"/>
</dbReference>
<sequence>MAQNSANVKLNLFPELNPVLPHALSPTRWPGRTLDSTDTLQRLLEDNHERWHVFFNNIGFHNHISHRLLALWALGANKEALKAAYDFDSMPHKQRPAFSSPEKITHANFREHLRDEKYYNAYLEFFTESILVQKREISSVLEEFVFASQTRRTDLNAERKSGGSLQPLLQVTFFEGLLHALIHVGYGLELGLPGMIIEGLAIAAVHKPAPGFEILVASSLRVLSDGDAGYITSGLKSLSVGTRAASSLHAFTILARVMEDPALEIKNIDVNDVLAFLGDNGGEKSKILRQYADQWSLDSTDSKDIERRIQDLQWMNVLIYTVAGFQRLKSGGFRADFFLMHLVTTSLFLPSFVAYLTPSSQETLLRSYLGISLAIYVARGRPKINPAPLFEVEMDDPILDPMLDFRPPLMKLPYSTREPNLWLPVIERAILHPDDHLAKFQRAVAHYANLYGYTPKGYFNGGLGIELTGAEQIDGTLFARAGALTQRRLGRDRGGQTLPSYWDFKGFYEREGGAE</sequence>
<keyword evidence="3" id="KW-1185">Reference proteome</keyword>
<evidence type="ECO:0008006" key="4">
    <source>
        <dbReference type="Google" id="ProtNLM"/>
    </source>
</evidence>
<dbReference type="GO" id="GO:0016491">
    <property type="term" value="F:oxidoreductase activity"/>
    <property type="evidence" value="ECO:0007669"/>
    <property type="project" value="UniProtKB-KW"/>
</dbReference>
<dbReference type="Pfam" id="PF14027">
    <property type="entry name" value="Questin_oxidase"/>
    <property type="match status" value="1"/>
</dbReference>
<dbReference type="PANTHER" id="PTHR35870">
    <property type="entry name" value="PROTEIN, PUTATIVE (AFU_ORTHOLOGUE AFUA_5G03330)-RELATED"/>
    <property type="match status" value="1"/>
</dbReference>
<name>A0AA38PGJ2_9AGAR</name>
<dbReference type="AlphaFoldDB" id="A0AA38PGJ2"/>
<accession>A0AA38PGJ2</accession>
<evidence type="ECO:0000256" key="1">
    <source>
        <dbReference type="ARBA" id="ARBA00023002"/>
    </source>
</evidence>
<keyword evidence="1" id="KW-0560">Oxidoreductase</keyword>
<dbReference type="InterPro" id="IPR025337">
    <property type="entry name" value="Questin_oxidase-like"/>
</dbReference>
<reference evidence="2" key="1">
    <citation type="submission" date="2022-08" db="EMBL/GenBank/DDBJ databases">
        <authorList>
            <consortium name="DOE Joint Genome Institute"/>
            <person name="Min B."/>
            <person name="Riley R."/>
            <person name="Sierra-Patev S."/>
            <person name="Naranjo-Ortiz M."/>
            <person name="Looney B."/>
            <person name="Konkel Z."/>
            <person name="Slot J.C."/>
            <person name="Sakamoto Y."/>
            <person name="Steenwyk J.L."/>
            <person name="Rokas A."/>
            <person name="Carro J."/>
            <person name="Camarero S."/>
            <person name="Ferreira P."/>
            <person name="Molpeceres G."/>
            <person name="Ruiz-Duenas F.J."/>
            <person name="Serrano A."/>
            <person name="Henrissat B."/>
            <person name="Drula E."/>
            <person name="Hughes K.W."/>
            <person name="Mata J.L."/>
            <person name="Ishikawa N.K."/>
            <person name="Vargas-Isla R."/>
            <person name="Ushijima S."/>
            <person name="Smith C.A."/>
            <person name="Ahrendt S."/>
            <person name="Andreopoulos W."/>
            <person name="He G."/>
            <person name="Labutti K."/>
            <person name="Lipzen A."/>
            <person name="Ng V."/>
            <person name="Sandor L."/>
            <person name="Barry K."/>
            <person name="Martinez A.T."/>
            <person name="Xiao Y."/>
            <person name="Gibbons J.G."/>
            <person name="Terashima K."/>
            <person name="Hibbett D.S."/>
            <person name="Grigoriev I.V."/>
        </authorList>
    </citation>
    <scope>NUCLEOTIDE SEQUENCE</scope>
    <source>
        <strain evidence="2">TFB9207</strain>
    </source>
</reference>
<proteinExistence type="predicted"/>
<gene>
    <name evidence="2" type="ORF">F5878DRAFT_607359</name>
</gene>